<protein>
    <submittedName>
        <fullName evidence="2">DUF2927 domain-containing protein</fullName>
    </submittedName>
</protein>
<keyword evidence="1" id="KW-1133">Transmembrane helix</keyword>
<dbReference type="RefSeq" id="WP_279650302.1">
    <property type="nucleotide sequence ID" value="NZ_CP122539.1"/>
</dbReference>
<organism evidence="2 3">
    <name type="scientific">Tenacibaculum tangerinum</name>
    <dbReference type="NCBI Taxonomy" id="3038772"/>
    <lineage>
        <taxon>Bacteria</taxon>
        <taxon>Pseudomonadati</taxon>
        <taxon>Bacteroidota</taxon>
        <taxon>Flavobacteriia</taxon>
        <taxon>Flavobacteriales</taxon>
        <taxon>Flavobacteriaceae</taxon>
        <taxon>Tenacibaculum</taxon>
    </lineage>
</organism>
<dbReference type="Proteomes" id="UP001232001">
    <property type="component" value="Chromosome"/>
</dbReference>
<evidence type="ECO:0000313" key="3">
    <source>
        <dbReference type="Proteomes" id="UP001232001"/>
    </source>
</evidence>
<keyword evidence="3" id="KW-1185">Reference proteome</keyword>
<accession>A0ABY8KZI6</accession>
<keyword evidence="1" id="KW-0472">Membrane</keyword>
<dbReference type="EMBL" id="CP122539">
    <property type="protein sequence ID" value="WGH74421.1"/>
    <property type="molecule type" value="Genomic_DNA"/>
</dbReference>
<keyword evidence="1" id="KW-0812">Transmembrane</keyword>
<sequence>MVQKDNKMIKSSYLILFVSIICLSVFIYKIINPSEKVFLSDYEKDLLNYFKEVTLNSEFGESPRSIIKWNKKMLLYISRDNEYEKQVKRINEVIKEINLLTAKSGFEINITKDKSKCNSIIYLGQRDKVEKENPDFFEGVDKEFTGLVDIEFDLNDYFITKSIIFIDVNQPINIQLSTILEELSQSIGIPAGSEIYPNSIFYENQVIEGRLNQNLSQIDKDVIKLLYHPKMRAGLNNFHITNVYKRILKSEGSSYFGGNNDFVEIKS</sequence>
<name>A0ABY8KZI6_9FLAO</name>
<reference evidence="2 3" key="1">
    <citation type="submission" date="2023-04" db="EMBL/GenBank/DDBJ databases">
        <title>Tenacibaculum tangerinum sp. nov., isolated from sea tidal flat of South Korea.</title>
        <authorList>
            <person name="Lee S.H."/>
            <person name="Kim J.-J."/>
        </authorList>
    </citation>
    <scope>NUCLEOTIDE SEQUENCE [LARGE SCALE GENOMIC DNA]</scope>
    <source>
        <strain evidence="2 3">GRR-S3-23</strain>
    </source>
</reference>
<feature type="transmembrane region" description="Helical" evidence="1">
    <location>
        <begin position="12"/>
        <end position="31"/>
    </location>
</feature>
<proteinExistence type="predicted"/>
<gene>
    <name evidence="2" type="ORF">P8625_09915</name>
</gene>
<dbReference type="Pfam" id="PF11150">
    <property type="entry name" value="DUF2927"/>
    <property type="match status" value="1"/>
</dbReference>
<dbReference type="InterPro" id="IPR021323">
    <property type="entry name" value="DUF2927"/>
</dbReference>
<evidence type="ECO:0000256" key="1">
    <source>
        <dbReference type="SAM" id="Phobius"/>
    </source>
</evidence>
<evidence type="ECO:0000313" key="2">
    <source>
        <dbReference type="EMBL" id="WGH74421.1"/>
    </source>
</evidence>